<sequence>MLPFVACLMLVLVGWTGTANAGGNGTCIDVPQTEMAMHVAVDCDQVPADADKNFPHHHAACHGHCVATPGESRVAIALPPRPVGFTHETAPLWLSHQGDAALRPPQA</sequence>
<evidence type="ECO:0008006" key="4">
    <source>
        <dbReference type="Google" id="ProtNLM"/>
    </source>
</evidence>
<comment type="caution">
    <text evidence="2">The sequence shown here is derived from an EMBL/GenBank/DDBJ whole genome shotgun (WGS) entry which is preliminary data.</text>
</comment>
<proteinExistence type="predicted"/>
<reference evidence="2" key="2">
    <citation type="submission" date="2020-09" db="EMBL/GenBank/DDBJ databases">
        <authorList>
            <person name="Sun Q."/>
            <person name="Zhou Y."/>
        </authorList>
    </citation>
    <scope>NUCLEOTIDE SEQUENCE</scope>
    <source>
        <strain evidence="2">CGMCC 1.15330</strain>
    </source>
</reference>
<feature type="chain" id="PRO_5037340561" description="DUF2946 domain-containing protein" evidence="1">
    <location>
        <begin position="22"/>
        <end position="107"/>
    </location>
</feature>
<reference evidence="2" key="1">
    <citation type="journal article" date="2014" name="Int. J. Syst. Evol. Microbiol.">
        <title>Complete genome sequence of Corynebacterium casei LMG S-19264T (=DSM 44701T), isolated from a smear-ripened cheese.</title>
        <authorList>
            <consortium name="US DOE Joint Genome Institute (JGI-PGF)"/>
            <person name="Walter F."/>
            <person name="Albersmeier A."/>
            <person name="Kalinowski J."/>
            <person name="Ruckert C."/>
        </authorList>
    </citation>
    <scope>NUCLEOTIDE SEQUENCE</scope>
    <source>
        <strain evidence="2">CGMCC 1.15330</strain>
    </source>
</reference>
<dbReference type="AlphaFoldDB" id="A0A916TFV9"/>
<evidence type="ECO:0000313" key="3">
    <source>
        <dbReference type="Proteomes" id="UP000623067"/>
    </source>
</evidence>
<accession>A0A916TFV9</accession>
<dbReference type="EMBL" id="BMIH01000006">
    <property type="protein sequence ID" value="GGB42079.1"/>
    <property type="molecule type" value="Genomic_DNA"/>
</dbReference>
<dbReference type="Proteomes" id="UP000623067">
    <property type="component" value="Unassembled WGS sequence"/>
</dbReference>
<evidence type="ECO:0000256" key="1">
    <source>
        <dbReference type="SAM" id="SignalP"/>
    </source>
</evidence>
<name>A0A916TFV9_9SPHN</name>
<dbReference type="RefSeq" id="WP_133177375.1">
    <property type="nucleotide sequence ID" value="NZ_BMIH01000006.1"/>
</dbReference>
<gene>
    <name evidence="2" type="ORF">GCM10011380_34420</name>
</gene>
<evidence type="ECO:0000313" key="2">
    <source>
        <dbReference type="EMBL" id="GGB42079.1"/>
    </source>
</evidence>
<feature type="signal peptide" evidence="1">
    <location>
        <begin position="1"/>
        <end position="21"/>
    </location>
</feature>
<keyword evidence="3" id="KW-1185">Reference proteome</keyword>
<protein>
    <recommendedName>
        <fullName evidence="4">DUF2946 domain-containing protein</fullName>
    </recommendedName>
</protein>
<organism evidence="2 3">
    <name type="scientific">Sphingomonas metalli</name>
    <dbReference type="NCBI Taxonomy" id="1779358"/>
    <lineage>
        <taxon>Bacteria</taxon>
        <taxon>Pseudomonadati</taxon>
        <taxon>Pseudomonadota</taxon>
        <taxon>Alphaproteobacteria</taxon>
        <taxon>Sphingomonadales</taxon>
        <taxon>Sphingomonadaceae</taxon>
        <taxon>Sphingomonas</taxon>
    </lineage>
</organism>
<keyword evidence="1" id="KW-0732">Signal</keyword>